<name>A0AA36BHY6_OCTVU</name>
<dbReference type="EMBL" id="OX597829">
    <property type="protein sequence ID" value="CAI9734731.1"/>
    <property type="molecule type" value="Genomic_DNA"/>
</dbReference>
<accession>A0AA36BHY6</accession>
<keyword evidence="2" id="KW-1185">Reference proteome</keyword>
<evidence type="ECO:0000313" key="2">
    <source>
        <dbReference type="Proteomes" id="UP001162480"/>
    </source>
</evidence>
<sequence>MSLKDSFESLDMVLQDLGHDTRLIEHQFLERLPDVTWECMKSRQDSDCKHYNCLLERNPCDNNRDMAFAYAKCAKSRARANNLTESDVEIFCQVGWIMQIARSRNSTSSAKSSQQQGTT</sequence>
<reference evidence="1" key="1">
    <citation type="submission" date="2023-08" db="EMBL/GenBank/DDBJ databases">
        <authorList>
            <person name="Alioto T."/>
            <person name="Alioto T."/>
            <person name="Gomez Garrido J."/>
        </authorList>
    </citation>
    <scope>NUCLEOTIDE SEQUENCE</scope>
</reference>
<organism evidence="1 2">
    <name type="scientific">Octopus vulgaris</name>
    <name type="common">Common octopus</name>
    <dbReference type="NCBI Taxonomy" id="6645"/>
    <lineage>
        <taxon>Eukaryota</taxon>
        <taxon>Metazoa</taxon>
        <taxon>Spiralia</taxon>
        <taxon>Lophotrochozoa</taxon>
        <taxon>Mollusca</taxon>
        <taxon>Cephalopoda</taxon>
        <taxon>Coleoidea</taxon>
        <taxon>Octopodiformes</taxon>
        <taxon>Octopoda</taxon>
        <taxon>Incirrata</taxon>
        <taxon>Octopodidae</taxon>
        <taxon>Octopus</taxon>
    </lineage>
</organism>
<dbReference type="AlphaFoldDB" id="A0AA36BHY6"/>
<dbReference type="Proteomes" id="UP001162480">
    <property type="component" value="Chromosome 16"/>
</dbReference>
<proteinExistence type="predicted"/>
<protein>
    <submittedName>
        <fullName evidence="1">Uncharacterized protein</fullName>
    </submittedName>
</protein>
<gene>
    <name evidence="1" type="ORF">OCTVUL_1B021020</name>
</gene>
<evidence type="ECO:0000313" key="1">
    <source>
        <dbReference type="EMBL" id="CAI9734731.1"/>
    </source>
</evidence>